<gene>
    <name evidence="6" type="ORF">AOX56_16635</name>
</gene>
<sequence>MPMLSEHTSSSRSRLLWLLFALVILLVGLILRQSLKQIESLYQSDTFNSAIHLRDQFKQTQVFLEAMRGQAEERLRSDPQSVLTRQLYHHIQPLPDQGLVLDHLPAELPAGLAGNLTGEGPLPPPGSEREARMHLALSLSPLLATASQRLGKEIAWVYFTGVDNFIYLYPWVPSSRYRFSYNIYEKHAWQDALATPNPTKVTIISRPYEDFAGLGTMITLSQPLYQDDTLVGMINIDILLAHLQQQLNTLTPALGKYLLLNQYQQVLASSARQPVVPKNTEPTAEYQWREGALQLTLAIPDTPLRLVHSVTLLPLAWAMLCQSAPPLLAILFMLLAVLSNLRSHRLNQRLNYLSCHDALTGAFNRHYLARLEQSGELTRQRPGILMFDADHFKRVNDNFGHAVGDMVLIRLVQLCQQQLRKQDCLIRWGGEEFLLLVNDCNETQLADMAERLRTAVAGNDWAAIEPALAVTISLGYHPHADGTPLQEAVRRADAALYQAKTNGRNRSEKWQGDA</sequence>
<protein>
    <recommendedName>
        <fullName evidence="2">diguanylate cyclase</fullName>
        <ecNumber evidence="2">2.7.7.65</ecNumber>
    </recommendedName>
</protein>
<evidence type="ECO:0000256" key="1">
    <source>
        <dbReference type="ARBA" id="ARBA00001946"/>
    </source>
</evidence>
<dbReference type="EC" id="2.7.7.65" evidence="2"/>
<dbReference type="EMBL" id="LJZX01000037">
    <property type="protein sequence ID" value="PKQ77610.1"/>
    <property type="molecule type" value="Genomic_DNA"/>
</dbReference>
<dbReference type="CDD" id="cd01949">
    <property type="entry name" value="GGDEF"/>
    <property type="match status" value="1"/>
</dbReference>
<organism evidence="6 7">
    <name type="scientific">Aeromonas sobria</name>
    <dbReference type="NCBI Taxonomy" id="646"/>
    <lineage>
        <taxon>Bacteria</taxon>
        <taxon>Pseudomonadati</taxon>
        <taxon>Pseudomonadota</taxon>
        <taxon>Gammaproteobacteria</taxon>
        <taxon>Aeromonadales</taxon>
        <taxon>Aeromonadaceae</taxon>
        <taxon>Aeromonas</taxon>
    </lineage>
</organism>
<dbReference type="FunFam" id="3.30.70.270:FF:000001">
    <property type="entry name" value="Diguanylate cyclase domain protein"/>
    <property type="match status" value="1"/>
</dbReference>
<dbReference type="Proteomes" id="UP000233526">
    <property type="component" value="Unassembled WGS sequence"/>
</dbReference>
<evidence type="ECO:0000256" key="3">
    <source>
        <dbReference type="ARBA" id="ARBA00034247"/>
    </source>
</evidence>
<evidence type="ECO:0000259" key="5">
    <source>
        <dbReference type="PROSITE" id="PS50887"/>
    </source>
</evidence>
<accession>A0A2N3IXU3</accession>
<dbReference type="InterPro" id="IPR043128">
    <property type="entry name" value="Rev_trsase/Diguanyl_cyclase"/>
</dbReference>
<comment type="caution">
    <text evidence="6">The sequence shown here is derived from an EMBL/GenBank/DDBJ whole genome shotgun (WGS) entry which is preliminary data.</text>
</comment>
<keyword evidence="4" id="KW-1133">Transmembrane helix</keyword>
<comment type="catalytic activity">
    <reaction evidence="3">
        <text>2 GTP = 3',3'-c-di-GMP + 2 diphosphate</text>
        <dbReference type="Rhea" id="RHEA:24898"/>
        <dbReference type="ChEBI" id="CHEBI:33019"/>
        <dbReference type="ChEBI" id="CHEBI:37565"/>
        <dbReference type="ChEBI" id="CHEBI:58805"/>
        <dbReference type="EC" id="2.7.7.65"/>
    </reaction>
</comment>
<evidence type="ECO:0000313" key="7">
    <source>
        <dbReference type="Proteomes" id="UP000233526"/>
    </source>
</evidence>
<feature type="transmembrane region" description="Helical" evidence="4">
    <location>
        <begin position="315"/>
        <end position="338"/>
    </location>
</feature>
<dbReference type="Pfam" id="PF22673">
    <property type="entry name" value="MCP-like_PDC_1"/>
    <property type="match status" value="1"/>
</dbReference>
<dbReference type="Gene3D" id="3.30.450.20">
    <property type="entry name" value="PAS domain"/>
    <property type="match status" value="1"/>
</dbReference>
<dbReference type="InterPro" id="IPR029787">
    <property type="entry name" value="Nucleotide_cyclase"/>
</dbReference>
<dbReference type="PANTHER" id="PTHR45138">
    <property type="entry name" value="REGULATORY COMPONENTS OF SENSORY TRANSDUCTION SYSTEM"/>
    <property type="match status" value="1"/>
</dbReference>
<dbReference type="SUPFAM" id="SSF55073">
    <property type="entry name" value="Nucleotide cyclase"/>
    <property type="match status" value="1"/>
</dbReference>
<dbReference type="GO" id="GO:0043709">
    <property type="term" value="P:cell adhesion involved in single-species biofilm formation"/>
    <property type="evidence" value="ECO:0007669"/>
    <property type="project" value="TreeGrafter"/>
</dbReference>
<feature type="domain" description="GGDEF" evidence="5">
    <location>
        <begin position="380"/>
        <end position="512"/>
    </location>
</feature>
<dbReference type="PANTHER" id="PTHR45138:SF9">
    <property type="entry name" value="DIGUANYLATE CYCLASE DGCM-RELATED"/>
    <property type="match status" value="1"/>
</dbReference>
<dbReference type="Gene3D" id="3.30.70.270">
    <property type="match status" value="1"/>
</dbReference>
<dbReference type="InterPro" id="IPR000160">
    <property type="entry name" value="GGDEF_dom"/>
</dbReference>
<evidence type="ECO:0000256" key="2">
    <source>
        <dbReference type="ARBA" id="ARBA00012528"/>
    </source>
</evidence>
<reference evidence="6 7" key="1">
    <citation type="journal article" date="2017" name="Front. Microbiol.">
        <title>Strong Genomic and Phenotypic Heterogeneity in the Aeromonas sobria Species Complex.</title>
        <authorList>
            <person name="Gauthier J."/>
            <person name="Vincent A.T."/>
            <person name="Charette S.J."/>
            <person name="Derome N."/>
        </authorList>
    </citation>
    <scope>NUCLEOTIDE SEQUENCE [LARGE SCALE GENOMIC DNA]</scope>
    <source>
        <strain evidence="6 7">JF2635</strain>
    </source>
</reference>
<dbReference type="GO" id="GO:0052621">
    <property type="term" value="F:diguanylate cyclase activity"/>
    <property type="evidence" value="ECO:0007669"/>
    <property type="project" value="UniProtKB-EC"/>
</dbReference>
<dbReference type="Pfam" id="PF00990">
    <property type="entry name" value="GGDEF"/>
    <property type="match status" value="1"/>
</dbReference>
<name>A0A2N3IXU3_AERSO</name>
<dbReference type="GO" id="GO:1902201">
    <property type="term" value="P:negative regulation of bacterial-type flagellum-dependent cell motility"/>
    <property type="evidence" value="ECO:0007669"/>
    <property type="project" value="TreeGrafter"/>
</dbReference>
<dbReference type="GO" id="GO:0005886">
    <property type="term" value="C:plasma membrane"/>
    <property type="evidence" value="ECO:0007669"/>
    <property type="project" value="TreeGrafter"/>
</dbReference>
<dbReference type="PROSITE" id="PS50887">
    <property type="entry name" value="GGDEF"/>
    <property type="match status" value="1"/>
</dbReference>
<dbReference type="InterPro" id="IPR050469">
    <property type="entry name" value="Diguanylate_Cyclase"/>
</dbReference>
<comment type="cofactor">
    <cofactor evidence="1">
        <name>Mg(2+)</name>
        <dbReference type="ChEBI" id="CHEBI:18420"/>
    </cofactor>
</comment>
<dbReference type="RefSeq" id="WP_101318331.1">
    <property type="nucleotide sequence ID" value="NZ_CAWNSS010000037.1"/>
</dbReference>
<dbReference type="SMART" id="SM00267">
    <property type="entry name" value="GGDEF"/>
    <property type="match status" value="1"/>
</dbReference>
<evidence type="ECO:0000256" key="4">
    <source>
        <dbReference type="SAM" id="Phobius"/>
    </source>
</evidence>
<proteinExistence type="predicted"/>
<dbReference type="NCBIfam" id="TIGR00254">
    <property type="entry name" value="GGDEF"/>
    <property type="match status" value="1"/>
</dbReference>
<evidence type="ECO:0000313" key="6">
    <source>
        <dbReference type="EMBL" id="PKQ77610.1"/>
    </source>
</evidence>
<keyword evidence="4" id="KW-0812">Transmembrane</keyword>
<keyword evidence="4" id="KW-0472">Membrane</keyword>
<dbReference type="AlphaFoldDB" id="A0A2N3IXU3"/>